<evidence type="ECO:0000313" key="1">
    <source>
        <dbReference type="EMBL" id="KLE01835.1"/>
    </source>
</evidence>
<organism evidence="1 2">
    <name type="scientific">Aliarcobacter butzleri L348</name>
    <dbReference type="NCBI Taxonomy" id="1447256"/>
    <lineage>
        <taxon>Bacteria</taxon>
        <taxon>Pseudomonadati</taxon>
        <taxon>Campylobacterota</taxon>
        <taxon>Epsilonproteobacteria</taxon>
        <taxon>Campylobacterales</taxon>
        <taxon>Arcobacteraceae</taxon>
        <taxon>Aliarcobacter</taxon>
    </lineage>
</organism>
<gene>
    <name evidence="1" type="ORF">AA20_02105</name>
</gene>
<evidence type="ECO:0000313" key="2">
    <source>
        <dbReference type="Proteomes" id="UP000035514"/>
    </source>
</evidence>
<dbReference type="AlphaFoldDB" id="A0A0G9K7T3"/>
<dbReference type="PATRIC" id="fig|1447256.3.peg.406"/>
<reference evidence="1 2" key="1">
    <citation type="submission" date="2014-01" db="EMBL/GenBank/DDBJ databases">
        <title>Development of a Comparative Genomic Fingerprinting Assay for High Resolution Genotyping of Arcobacter butzleri.</title>
        <authorList>
            <person name="Webb A.L."/>
            <person name="Inglis G.D."/>
            <person name="Kruczkiewicz P."/>
            <person name="Selinger L.B."/>
            <person name="Taboada E.N."/>
        </authorList>
    </citation>
    <scope>NUCLEOTIDE SEQUENCE [LARGE SCALE GENOMIC DNA]</scope>
    <source>
        <strain evidence="1 2">L348</strain>
    </source>
</reference>
<name>A0A0G9K7T3_9BACT</name>
<sequence length="406" mass="46581">MGNDVQTTNNRRTNLQILDDKRKELGEGLIKYRHYLDVIPVNKQEQFRNNFLELATQDYLLSIVDTKELVRFASNVTKTGLDISPSSKEVYIIPFDTKVNNIKVMLPQAIIPLNGMQQLAYQKGFLLTMESVFKFDDGSYESESKLSRMQQSYLKTADPEWVDNHFIGFDVVLEDLRKELPAQTKFVDLNYVQEATKTIKDTRWKLQTWRHKAVRRAYGDFMIPKDRKIEAFEEIEALNDSVLENVDTSSGKTLTIENEKALQQLGIKLQKFNGVAIASNFQGKEKYLEEFGFAKNGGNYSIGYEENTKVLPSTHDMLKAKENSTSKTTKTKKPFVVLYAYLSKSMEKDKIKTFVNDVLGLTRDDEEGINEVLADLNLLNMMVSEYTNSNSRENIGNEEKIADTLF</sequence>
<dbReference type="EMBL" id="JAIQ01000051">
    <property type="protein sequence ID" value="KLE01835.1"/>
    <property type="molecule type" value="Genomic_DNA"/>
</dbReference>
<proteinExistence type="predicted"/>
<dbReference type="RefSeq" id="WP_046996204.1">
    <property type="nucleotide sequence ID" value="NZ_JAIQ01000051.1"/>
</dbReference>
<accession>A0A0G9K7T3</accession>
<comment type="caution">
    <text evidence="1">The sequence shown here is derived from an EMBL/GenBank/DDBJ whole genome shotgun (WGS) entry which is preliminary data.</text>
</comment>
<protein>
    <submittedName>
        <fullName evidence="1">Uncharacterized protein</fullName>
    </submittedName>
</protein>
<dbReference type="Proteomes" id="UP000035514">
    <property type="component" value="Unassembled WGS sequence"/>
</dbReference>